<keyword evidence="2" id="KW-1185">Reference proteome</keyword>
<gene>
    <name evidence="1" type="ORF">PACLA_8A050981</name>
</gene>
<evidence type="ECO:0000313" key="2">
    <source>
        <dbReference type="Proteomes" id="UP001152795"/>
    </source>
</evidence>
<evidence type="ECO:0000313" key="1">
    <source>
        <dbReference type="EMBL" id="CAB4039250.1"/>
    </source>
</evidence>
<name>A0A7D9LZG4_PARCT</name>
<dbReference type="AlphaFoldDB" id="A0A7D9LZG4"/>
<proteinExistence type="predicted"/>
<feature type="non-terminal residue" evidence="1">
    <location>
        <position position="1"/>
    </location>
</feature>
<dbReference type="Proteomes" id="UP001152795">
    <property type="component" value="Unassembled WGS sequence"/>
</dbReference>
<sequence>AAADAKERCEESFGFGVRLGHSAVDVEELVSGMCKLCGEDGWLLGEEREVDVFDHLEELVGLGKLL</sequence>
<accession>A0A7D9LZG4</accession>
<dbReference type="EMBL" id="CACRXK020025128">
    <property type="protein sequence ID" value="CAB4039250.1"/>
    <property type="molecule type" value="Genomic_DNA"/>
</dbReference>
<comment type="caution">
    <text evidence="1">The sequence shown here is derived from an EMBL/GenBank/DDBJ whole genome shotgun (WGS) entry which is preliminary data.</text>
</comment>
<protein>
    <submittedName>
        <fullName evidence="1">Uncharacterized protein</fullName>
    </submittedName>
</protein>
<organism evidence="1 2">
    <name type="scientific">Paramuricea clavata</name>
    <name type="common">Red gorgonian</name>
    <name type="synonym">Violescent sea-whip</name>
    <dbReference type="NCBI Taxonomy" id="317549"/>
    <lineage>
        <taxon>Eukaryota</taxon>
        <taxon>Metazoa</taxon>
        <taxon>Cnidaria</taxon>
        <taxon>Anthozoa</taxon>
        <taxon>Octocorallia</taxon>
        <taxon>Malacalcyonacea</taxon>
        <taxon>Plexauridae</taxon>
        <taxon>Paramuricea</taxon>
    </lineage>
</organism>
<reference evidence="1" key="1">
    <citation type="submission" date="2020-04" db="EMBL/GenBank/DDBJ databases">
        <authorList>
            <person name="Alioto T."/>
            <person name="Alioto T."/>
            <person name="Gomez Garrido J."/>
        </authorList>
    </citation>
    <scope>NUCLEOTIDE SEQUENCE</scope>
    <source>
        <strain evidence="1">A484AB</strain>
    </source>
</reference>